<feature type="non-terminal residue" evidence="3">
    <location>
        <position position="1"/>
    </location>
</feature>
<evidence type="ECO:0000313" key="4">
    <source>
        <dbReference type="Proteomes" id="UP000748756"/>
    </source>
</evidence>
<evidence type="ECO:0000256" key="1">
    <source>
        <dbReference type="PROSITE-ProRule" id="PRU10141"/>
    </source>
</evidence>
<sequence length="316" mass="34547">MDNSSPSLTDPSVPVDPFDITHAMPPFLNHNTTLTNPPPSIDPLDNIYSIQPSIVHDPTIVDPPLPADLLDYIYLMQPPPVPINHEVVATAIPNNDILRGTPVAEPNETWLNDVLGNTACPIRNQHSDRNYQTTGNAIALDHGDKEPNPIAAISTTQLFRAAGPSIPTAHTAARVTDCHSHVDMHNQTAVTFSPPLDQEQTATVPKMIFVDSITCEAYAESTHLGGGTFGAVYEVVDRFGGISALKVPKKTATKTMIKREVGFLEALKGKPHIVEFLGEVHDQRGLCLRFEKCLDRDFLQLLAKRGALTKPEVLYF</sequence>
<keyword evidence="4" id="KW-1185">Reference proteome</keyword>
<dbReference type="EMBL" id="JAAAUQ010002405">
    <property type="protein sequence ID" value="KAF9124016.1"/>
    <property type="molecule type" value="Genomic_DNA"/>
</dbReference>
<dbReference type="AlphaFoldDB" id="A0A9P5R5P3"/>
<dbReference type="InterPro" id="IPR017441">
    <property type="entry name" value="Protein_kinase_ATP_BS"/>
</dbReference>
<dbReference type="Proteomes" id="UP000748756">
    <property type="component" value="Unassembled WGS sequence"/>
</dbReference>
<dbReference type="PROSITE" id="PS00107">
    <property type="entry name" value="PROTEIN_KINASE_ATP"/>
    <property type="match status" value="1"/>
</dbReference>
<dbReference type="PROSITE" id="PS50011">
    <property type="entry name" value="PROTEIN_KINASE_DOM"/>
    <property type="match status" value="1"/>
</dbReference>
<protein>
    <recommendedName>
        <fullName evidence="2">Protein kinase domain-containing protein</fullName>
    </recommendedName>
</protein>
<gene>
    <name evidence="3" type="ORF">BG015_005195</name>
</gene>
<dbReference type="InterPro" id="IPR000719">
    <property type="entry name" value="Prot_kinase_dom"/>
</dbReference>
<proteinExistence type="predicted"/>
<dbReference type="InterPro" id="IPR011009">
    <property type="entry name" value="Kinase-like_dom_sf"/>
</dbReference>
<reference evidence="3" key="1">
    <citation type="journal article" date="2020" name="Fungal Divers.">
        <title>Resolving the Mortierellaceae phylogeny through synthesis of multi-gene phylogenetics and phylogenomics.</title>
        <authorList>
            <person name="Vandepol N."/>
            <person name="Liber J."/>
            <person name="Desiro A."/>
            <person name="Na H."/>
            <person name="Kennedy M."/>
            <person name="Barry K."/>
            <person name="Grigoriev I.V."/>
            <person name="Miller A.N."/>
            <person name="O'Donnell K."/>
            <person name="Stajich J.E."/>
            <person name="Bonito G."/>
        </authorList>
    </citation>
    <scope>NUCLEOTIDE SEQUENCE</scope>
    <source>
        <strain evidence="3">NRRL 6426</strain>
    </source>
</reference>
<dbReference type="OrthoDB" id="3531824at2759"/>
<feature type="binding site" evidence="1">
    <location>
        <position position="250"/>
    </location>
    <ligand>
        <name>ATP</name>
        <dbReference type="ChEBI" id="CHEBI:30616"/>
    </ligand>
</feature>
<accession>A0A9P5R5P3</accession>
<name>A0A9P5R5P3_9FUNG</name>
<evidence type="ECO:0000313" key="3">
    <source>
        <dbReference type="EMBL" id="KAF9124016.1"/>
    </source>
</evidence>
<dbReference type="GO" id="GO:0004672">
    <property type="term" value="F:protein kinase activity"/>
    <property type="evidence" value="ECO:0007669"/>
    <property type="project" value="InterPro"/>
</dbReference>
<organism evidence="3 4">
    <name type="scientific">Linnemannia schmuckeri</name>
    <dbReference type="NCBI Taxonomy" id="64567"/>
    <lineage>
        <taxon>Eukaryota</taxon>
        <taxon>Fungi</taxon>
        <taxon>Fungi incertae sedis</taxon>
        <taxon>Mucoromycota</taxon>
        <taxon>Mortierellomycotina</taxon>
        <taxon>Mortierellomycetes</taxon>
        <taxon>Mortierellales</taxon>
        <taxon>Mortierellaceae</taxon>
        <taxon>Linnemannia</taxon>
    </lineage>
</organism>
<dbReference type="GO" id="GO:0005524">
    <property type="term" value="F:ATP binding"/>
    <property type="evidence" value="ECO:0007669"/>
    <property type="project" value="UniProtKB-UniRule"/>
</dbReference>
<dbReference type="Pfam" id="PF00069">
    <property type="entry name" value="Pkinase"/>
    <property type="match status" value="1"/>
</dbReference>
<dbReference type="SUPFAM" id="SSF56112">
    <property type="entry name" value="Protein kinase-like (PK-like)"/>
    <property type="match status" value="1"/>
</dbReference>
<keyword evidence="1" id="KW-0067">ATP-binding</keyword>
<feature type="domain" description="Protein kinase" evidence="2">
    <location>
        <begin position="218"/>
        <end position="316"/>
    </location>
</feature>
<evidence type="ECO:0000259" key="2">
    <source>
        <dbReference type="PROSITE" id="PS50011"/>
    </source>
</evidence>
<comment type="caution">
    <text evidence="3">The sequence shown here is derived from an EMBL/GenBank/DDBJ whole genome shotgun (WGS) entry which is preliminary data.</text>
</comment>
<keyword evidence="1" id="KW-0547">Nucleotide-binding</keyword>
<dbReference type="Gene3D" id="1.10.510.10">
    <property type="entry name" value="Transferase(Phosphotransferase) domain 1"/>
    <property type="match status" value="1"/>
</dbReference>